<dbReference type="PANTHER" id="PTHR19308">
    <property type="entry name" value="PHOSPHATIDYLCHOLINE TRANSFER PROTEIN"/>
    <property type="match status" value="1"/>
</dbReference>
<name>A0A6P8Y2D6_THRPL</name>
<dbReference type="RefSeq" id="XP_034233677.1">
    <property type="nucleotide sequence ID" value="XM_034377786.1"/>
</dbReference>
<evidence type="ECO:0000256" key="11">
    <source>
        <dbReference type="ARBA" id="ARBA00079049"/>
    </source>
</evidence>
<dbReference type="GeneID" id="117640851"/>
<evidence type="ECO:0000256" key="7">
    <source>
        <dbReference type="ARBA" id="ARBA00023121"/>
    </source>
</evidence>
<dbReference type="Proteomes" id="UP000515158">
    <property type="component" value="Unplaced"/>
</dbReference>
<keyword evidence="6" id="KW-0445">Lipid transport</keyword>
<dbReference type="GO" id="GO:0008289">
    <property type="term" value="F:lipid binding"/>
    <property type="evidence" value="ECO:0007669"/>
    <property type="project" value="UniProtKB-KW"/>
</dbReference>
<evidence type="ECO:0000256" key="6">
    <source>
        <dbReference type="ARBA" id="ARBA00023055"/>
    </source>
</evidence>
<dbReference type="Gene3D" id="3.30.530.20">
    <property type="match status" value="1"/>
</dbReference>
<dbReference type="Pfam" id="PF01852">
    <property type="entry name" value="START"/>
    <property type="match status" value="1"/>
</dbReference>
<evidence type="ECO:0000313" key="15">
    <source>
        <dbReference type="RefSeq" id="XP_034233677.1"/>
    </source>
</evidence>
<keyword evidence="5" id="KW-0007">Acetylation</keyword>
<evidence type="ECO:0000256" key="10">
    <source>
        <dbReference type="ARBA" id="ARBA00077188"/>
    </source>
</evidence>
<gene>
    <name evidence="15 16" type="primary">LOC117640851</name>
</gene>
<evidence type="ECO:0000313" key="14">
    <source>
        <dbReference type="Proteomes" id="UP000515158"/>
    </source>
</evidence>
<dbReference type="KEGG" id="tpal:117640851"/>
<accession>A0A6P8Y2D6</accession>
<dbReference type="PROSITE" id="PS50848">
    <property type="entry name" value="START"/>
    <property type="match status" value="1"/>
</dbReference>
<dbReference type="FunFam" id="3.30.530.20:FF:000017">
    <property type="entry name" value="Phosphatidylcholine transfer protein, putative"/>
    <property type="match status" value="1"/>
</dbReference>
<comment type="subunit">
    <text evidence="8">Interacts with ACOT13/THEM2.</text>
</comment>
<sequence length="470" mass="54587">MNCGRLYGQLLIGHRGFVQGLAIHGQCRVPNLLRECAIQTRLLRTDFRRHESLFTRLRRGFLQHTAGVTRACARQVEYVMALRIHRTQQAGVFYFQLCGGAFLRELISRLLSRFLIRVRASLLSRSQNFLMSASVMPIFCWKEERIPSEYLLRYSNELEAVECLKKHTCGSSLTPCKPSERKKAPLLSCPSHFHDDRPEDPWELFIQQGTLLVWRREVPNHRGEGLYEYKVYGTYDDITAVDFLKVHIDTEFRREWDSSAVVLDVLERDPQSNSEVVYWEMQWPRMMSNRDYVYKRRYIIDEEQNVIVFVNQNTEHQSAPVKSGKQRVTEYWSIIVIKPLSDLEKPGLEFSMTYFDNPGLVFPSAFASWATATGFPDYLSKLHLATVKFAERRMKEEEEAAKAKKAAEAAEAAEKEEKRRKDEEEQKKISDSQQQPPETWEAFFGGGPVLSNVPNERLNYLLNKLKLLGT</sequence>
<feature type="domain" description="START" evidence="13">
    <location>
        <begin position="199"/>
        <end position="391"/>
    </location>
</feature>
<keyword evidence="14" id="KW-1185">Reference proteome</keyword>
<dbReference type="AlphaFoldDB" id="A0A6P8Y2D6"/>
<evidence type="ECO:0000256" key="9">
    <source>
        <dbReference type="ARBA" id="ARBA00069061"/>
    </source>
</evidence>
<dbReference type="InterPro" id="IPR002913">
    <property type="entry name" value="START_lipid-bd_dom"/>
</dbReference>
<evidence type="ECO:0000256" key="5">
    <source>
        <dbReference type="ARBA" id="ARBA00022990"/>
    </source>
</evidence>
<proteinExistence type="predicted"/>
<evidence type="ECO:0000256" key="3">
    <source>
        <dbReference type="ARBA" id="ARBA00022490"/>
    </source>
</evidence>
<dbReference type="InterPro" id="IPR051213">
    <property type="entry name" value="START_lipid_transfer"/>
</dbReference>
<feature type="compositionally biased region" description="Basic and acidic residues" evidence="12">
    <location>
        <begin position="400"/>
        <end position="430"/>
    </location>
</feature>
<dbReference type="SUPFAM" id="SSF55961">
    <property type="entry name" value="Bet v1-like"/>
    <property type="match status" value="1"/>
</dbReference>
<protein>
    <recommendedName>
        <fullName evidence="9">Phosphatidylcholine transfer protein</fullName>
    </recommendedName>
    <alternativeName>
        <fullName evidence="11">START domain-containing protein 2</fullName>
    </alternativeName>
    <alternativeName>
        <fullName evidence="10">StAR-related lipid transfer protein 2</fullName>
    </alternativeName>
</protein>
<evidence type="ECO:0000256" key="8">
    <source>
        <dbReference type="ARBA" id="ARBA00063535"/>
    </source>
</evidence>
<keyword evidence="7" id="KW-0446">Lipid-binding</keyword>
<evidence type="ECO:0000256" key="2">
    <source>
        <dbReference type="ARBA" id="ARBA00022448"/>
    </source>
</evidence>
<evidence type="ECO:0000256" key="12">
    <source>
        <dbReference type="SAM" id="MobiDB-lite"/>
    </source>
</evidence>
<dbReference type="PANTHER" id="PTHR19308:SF8">
    <property type="entry name" value="STAR-RELATED LIPID TRANSFER PROTEIN 7, MITOCHONDRIAL"/>
    <property type="match status" value="1"/>
</dbReference>
<keyword evidence="2" id="KW-0813">Transport</keyword>
<dbReference type="InterPro" id="IPR023393">
    <property type="entry name" value="START-like_dom_sf"/>
</dbReference>
<evidence type="ECO:0000256" key="4">
    <source>
        <dbReference type="ARBA" id="ARBA00022553"/>
    </source>
</evidence>
<dbReference type="OrthoDB" id="1295045at2759"/>
<keyword evidence="3" id="KW-0963">Cytoplasm</keyword>
<evidence type="ECO:0000256" key="1">
    <source>
        <dbReference type="ARBA" id="ARBA00004496"/>
    </source>
</evidence>
<comment type="subcellular location">
    <subcellularLocation>
        <location evidence="1">Cytoplasm</location>
    </subcellularLocation>
</comment>
<reference evidence="15 16" key="1">
    <citation type="submission" date="2025-04" db="UniProtKB">
        <authorList>
            <consortium name="RefSeq"/>
        </authorList>
    </citation>
    <scope>IDENTIFICATION</scope>
    <source>
        <tissue evidence="15 16">Total insect</tissue>
    </source>
</reference>
<evidence type="ECO:0000313" key="16">
    <source>
        <dbReference type="RefSeq" id="XP_034233678.1"/>
    </source>
</evidence>
<evidence type="ECO:0000259" key="13">
    <source>
        <dbReference type="PROSITE" id="PS50848"/>
    </source>
</evidence>
<organism evidence="16">
    <name type="scientific">Thrips palmi</name>
    <name type="common">Melon thrips</name>
    <dbReference type="NCBI Taxonomy" id="161013"/>
    <lineage>
        <taxon>Eukaryota</taxon>
        <taxon>Metazoa</taxon>
        <taxon>Ecdysozoa</taxon>
        <taxon>Arthropoda</taxon>
        <taxon>Hexapoda</taxon>
        <taxon>Insecta</taxon>
        <taxon>Pterygota</taxon>
        <taxon>Neoptera</taxon>
        <taxon>Paraneoptera</taxon>
        <taxon>Thysanoptera</taxon>
        <taxon>Terebrantia</taxon>
        <taxon>Thripoidea</taxon>
        <taxon>Thripidae</taxon>
        <taxon>Thrips</taxon>
    </lineage>
</organism>
<dbReference type="GO" id="GO:0005829">
    <property type="term" value="C:cytosol"/>
    <property type="evidence" value="ECO:0007669"/>
    <property type="project" value="UniProtKB-ARBA"/>
</dbReference>
<keyword evidence="4" id="KW-0597">Phosphoprotein</keyword>
<feature type="region of interest" description="Disordered" evidence="12">
    <location>
        <begin position="400"/>
        <end position="446"/>
    </location>
</feature>
<dbReference type="RefSeq" id="XP_034233678.1">
    <property type="nucleotide sequence ID" value="XM_034377787.1"/>
</dbReference>
<dbReference type="GO" id="GO:0006869">
    <property type="term" value="P:lipid transport"/>
    <property type="evidence" value="ECO:0007669"/>
    <property type="project" value="UniProtKB-KW"/>
</dbReference>